<sequence>MHCIIAGQDRGLRIVNDGRYSGSWRTDANLPLSVGTMVYISGE</sequence>
<dbReference type="PATRIC" id="fig|1088869.3.peg.924"/>
<proteinExistence type="predicted"/>
<evidence type="ECO:0000313" key="2">
    <source>
        <dbReference type="Proteomes" id="UP000004949"/>
    </source>
</evidence>
<dbReference type="STRING" id="1088869.GMO_09180"/>
<reference evidence="1 2" key="1">
    <citation type="submission" date="2011-10" db="EMBL/GenBank/DDBJ databases">
        <title>Genome sequence of Gluconobacter morbifer G707, isolated from Drosophila gut.</title>
        <authorList>
            <person name="Lee W.-J."/>
            <person name="Kim E.-K."/>
        </authorList>
    </citation>
    <scope>NUCLEOTIDE SEQUENCE [LARGE SCALE GENOMIC DNA]</scope>
    <source>
        <strain evidence="1 2">G707</strain>
    </source>
</reference>
<dbReference type="Proteomes" id="UP000004949">
    <property type="component" value="Unassembled WGS sequence"/>
</dbReference>
<accession>G6XHF2</accession>
<gene>
    <name evidence="1" type="ORF">GMO_09180</name>
</gene>
<keyword evidence="2" id="KW-1185">Reference proteome</keyword>
<protein>
    <submittedName>
        <fullName evidence="1">Uncharacterized protein</fullName>
    </submittedName>
</protein>
<comment type="caution">
    <text evidence="1">The sequence shown here is derived from an EMBL/GenBank/DDBJ whole genome shotgun (WGS) entry which is preliminary data.</text>
</comment>
<name>G6XHF2_9PROT</name>
<dbReference type="AlphaFoldDB" id="G6XHF2"/>
<dbReference type="EMBL" id="AGQV01000001">
    <property type="protein sequence ID" value="EHH69610.1"/>
    <property type="molecule type" value="Genomic_DNA"/>
</dbReference>
<organism evidence="1 2">
    <name type="scientific">Gluconobacter morbifer G707</name>
    <dbReference type="NCBI Taxonomy" id="1088869"/>
    <lineage>
        <taxon>Bacteria</taxon>
        <taxon>Pseudomonadati</taxon>
        <taxon>Pseudomonadota</taxon>
        <taxon>Alphaproteobacteria</taxon>
        <taxon>Acetobacterales</taxon>
        <taxon>Acetobacteraceae</taxon>
        <taxon>Gluconobacter</taxon>
    </lineage>
</organism>
<evidence type="ECO:0000313" key="1">
    <source>
        <dbReference type="EMBL" id="EHH69610.1"/>
    </source>
</evidence>